<reference evidence="2" key="1">
    <citation type="journal article" date="2019" name="Int. J. Syst. Evol. Microbiol.">
        <title>The Global Catalogue of Microorganisms (GCM) 10K type strain sequencing project: providing services to taxonomists for standard genome sequencing and annotation.</title>
        <authorList>
            <consortium name="The Broad Institute Genomics Platform"/>
            <consortium name="The Broad Institute Genome Sequencing Center for Infectious Disease"/>
            <person name="Wu L."/>
            <person name="Ma J."/>
        </authorList>
    </citation>
    <scope>NUCLEOTIDE SEQUENCE [LARGE SCALE GENOMIC DNA]</scope>
    <source>
        <strain evidence="2">CGMCC 1.14966</strain>
    </source>
</reference>
<dbReference type="RefSeq" id="WP_188561377.1">
    <property type="nucleotide sequence ID" value="NZ_BMGY01000010.1"/>
</dbReference>
<name>A0ABQ2A324_9BACT</name>
<evidence type="ECO:0000313" key="1">
    <source>
        <dbReference type="EMBL" id="GGH83831.1"/>
    </source>
</evidence>
<organism evidence="1 2">
    <name type="scientific">Hymenobacter frigidus</name>
    <dbReference type="NCBI Taxonomy" id="1524095"/>
    <lineage>
        <taxon>Bacteria</taxon>
        <taxon>Pseudomonadati</taxon>
        <taxon>Bacteroidota</taxon>
        <taxon>Cytophagia</taxon>
        <taxon>Cytophagales</taxon>
        <taxon>Hymenobacteraceae</taxon>
        <taxon>Hymenobacter</taxon>
    </lineage>
</organism>
<proteinExistence type="predicted"/>
<comment type="caution">
    <text evidence="1">The sequence shown here is derived from an EMBL/GenBank/DDBJ whole genome shotgun (WGS) entry which is preliminary data.</text>
</comment>
<dbReference type="EMBL" id="BMGY01000010">
    <property type="protein sequence ID" value="GGH83831.1"/>
    <property type="molecule type" value="Genomic_DNA"/>
</dbReference>
<gene>
    <name evidence="1" type="ORF">GCM10011495_14340</name>
</gene>
<sequence>MLFTLASRNTLSCLAIGALFSACSGPKGEGSVAGSPTKESAANVAAAKVSQINVFVDMSGGMRGFMHANDPGRNETGSEFQRTVMDLLSDVNRLAPKLTAPPAYYFFKEKEPTNPQVLVPSTYAGMTGAVSGGLKNAARGSELPQMLSEALTLQAKKPGTVSILISDFIFAPQNVKDTWRIKTFIKDALNAVEPAKLAVSVFANTSEFRGNFYPGNRTGKQPLNGEQLPYYIWVLGDPALVGQVDGGLLRRLAAQPQAHYNVAFAPPYAVPDFLTDPVGNWTVAEGTGATAPVVTFTKKPTLGKPAEIVVALDLNQLPASIVGQVSANTLRLAEAGTGATLTQVFPLAQMPDARQQPALKKYTHFARLRFVQAPAGAPTLHLELARTEPAWVAAYSTASDSGIKKQGPKTYYLKEVMAGVADYFADEPSAQRVFSLPVRVTARD</sequence>
<evidence type="ECO:0008006" key="3">
    <source>
        <dbReference type="Google" id="ProtNLM"/>
    </source>
</evidence>
<keyword evidence="2" id="KW-1185">Reference proteome</keyword>
<dbReference type="Proteomes" id="UP000637774">
    <property type="component" value="Unassembled WGS sequence"/>
</dbReference>
<protein>
    <recommendedName>
        <fullName evidence="3">VWA domain-containing protein</fullName>
    </recommendedName>
</protein>
<accession>A0ABQ2A324</accession>
<evidence type="ECO:0000313" key="2">
    <source>
        <dbReference type="Proteomes" id="UP000637774"/>
    </source>
</evidence>